<accession>A0A147BBK7</accession>
<evidence type="ECO:0000313" key="1">
    <source>
        <dbReference type="EMBL" id="JAR88153.1"/>
    </source>
</evidence>
<protein>
    <submittedName>
        <fullName evidence="1">Putative secreted protein</fullName>
    </submittedName>
</protein>
<dbReference type="AlphaFoldDB" id="A0A147BBK7"/>
<sequence>METRKTIAAVSVASVISFHVTRASPNKLPEAWYYFERPADNIERSPKCASGTIQYSRDETIWPRDAATKGVPAVKMAVGEGKMGMVAGRISLQSGNLFVGRALKKSSGSSFSYPH</sequence>
<dbReference type="EMBL" id="GEGO01007251">
    <property type="protein sequence ID" value="JAR88153.1"/>
    <property type="molecule type" value="Transcribed_RNA"/>
</dbReference>
<reference evidence="1" key="1">
    <citation type="journal article" date="2018" name="PLoS Negl. Trop. Dis.">
        <title>Sialome diversity of ticks revealed by RNAseq of single tick salivary glands.</title>
        <authorList>
            <person name="Perner J."/>
            <person name="Kropackova S."/>
            <person name="Kopacek P."/>
            <person name="Ribeiro J.M."/>
        </authorList>
    </citation>
    <scope>NUCLEOTIDE SEQUENCE</scope>
    <source>
        <strain evidence="1">Siblings of single egg batch collected in Ceske Budejovice</strain>
        <tissue evidence="1">Salivary glands</tissue>
    </source>
</reference>
<proteinExistence type="predicted"/>
<organism evidence="1">
    <name type="scientific">Ixodes ricinus</name>
    <name type="common">Common tick</name>
    <name type="synonym">Acarus ricinus</name>
    <dbReference type="NCBI Taxonomy" id="34613"/>
    <lineage>
        <taxon>Eukaryota</taxon>
        <taxon>Metazoa</taxon>
        <taxon>Ecdysozoa</taxon>
        <taxon>Arthropoda</taxon>
        <taxon>Chelicerata</taxon>
        <taxon>Arachnida</taxon>
        <taxon>Acari</taxon>
        <taxon>Parasitiformes</taxon>
        <taxon>Ixodida</taxon>
        <taxon>Ixodoidea</taxon>
        <taxon>Ixodidae</taxon>
        <taxon>Ixodinae</taxon>
        <taxon>Ixodes</taxon>
    </lineage>
</organism>
<name>A0A147BBK7_IXORI</name>